<dbReference type="EC" id="4.2.1.2" evidence="2"/>
<dbReference type="EMBL" id="CP086715">
    <property type="protein sequence ID" value="WOO78985.1"/>
    <property type="molecule type" value="Genomic_DNA"/>
</dbReference>
<dbReference type="InterPro" id="IPR000362">
    <property type="entry name" value="Fumarate_lyase_fam"/>
</dbReference>
<organism evidence="7 8">
    <name type="scientific">Vanrija pseudolonga</name>
    <dbReference type="NCBI Taxonomy" id="143232"/>
    <lineage>
        <taxon>Eukaryota</taxon>
        <taxon>Fungi</taxon>
        <taxon>Dikarya</taxon>
        <taxon>Basidiomycota</taxon>
        <taxon>Agaricomycotina</taxon>
        <taxon>Tremellomycetes</taxon>
        <taxon>Trichosporonales</taxon>
        <taxon>Trichosporonaceae</taxon>
        <taxon>Vanrija</taxon>
    </lineage>
</organism>
<dbReference type="GO" id="GO:0006108">
    <property type="term" value="P:malate metabolic process"/>
    <property type="evidence" value="ECO:0007669"/>
    <property type="project" value="TreeGrafter"/>
</dbReference>
<accession>A0AAF0Y2N8</accession>
<comment type="similarity">
    <text evidence="1">Belongs to the class-II fumarase/aspartase family. Fumarase subfamily.</text>
</comment>
<dbReference type="GO" id="GO:0006099">
    <property type="term" value="P:tricarboxylic acid cycle"/>
    <property type="evidence" value="ECO:0007669"/>
    <property type="project" value="InterPro"/>
</dbReference>
<dbReference type="FunFam" id="1.20.200.10:FF:000001">
    <property type="entry name" value="Fumarate hydratase, mitochondrial"/>
    <property type="match status" value="1"/>
</dbReference>
<dbReference type="PANTHER" id="PTHR11444:SF1">
    <property type="entry name" value="FUMARATE HYDRATASE, MITOCHONDRIAL"/>
    <property type="match status" value="1"/>
</dbReference>
<sequence>MISQVSIRSTSASLRAIPRVSCNFSSTAIMAEQKYREERDTFGPLQVPANRYWGAQTQRSLLNFDIGGPTERMPPPLIKAFGVLKKAAAHVNQGYGLKPEIADAISRASDDVISGKLIDEFPLVVFQTGSGTQTNMNVNEVISNRAIELLGGELGSKKPVHPNDHVNMSQSSNDTFPTAMHVAAVVEIRSNLIPALTELRNALEVKREAFDKIIKIGRTHLQDATPLTLGQEFSGYVTQLTRGIERVEGTLKHLSQLAQGGTAVGTGLNTKKGFDVKVADEISKITGFPFETNPNKFEGLAAHDAIVEASGALNVIAVSLFKIANDIRYLGSGPRCGLGELELPENEPGSSIMPGKVNPTQCEALTMVAAQVMGNNMTISVAGSQGQFELNVFKPVLIKNLLQSIRLLADGSRSFTKNCVVGIKANEKKISQIMNESLMLATCLNSVLGYDDVAAIAKNAHKKGITLRESALESGKITGEEFDKRVRPELMLGPDEV</sequence>
<dbReference type="CDD" id="cd01362">
    <property type="entry name" value="Fumarase_classII"/>
    <property type="match status" value="1"/>
</dbReference>
<dbReference type="GO" id="GO:0006106">
    <property type="term" value="P:fumarate metabolic process"/>
    <property type="evidence" value="ECO:0007669"/>
    <property type="project" value="InterPro"/>
</dbReference>
<dbReference type="InterPro" id="IPR020557">
    <property type="entry name" value="Fumarate_lyase_CS"/>
</dbReference>
<proteinExistence type="inferred from homology"/>
<evidence type="ECO:0000256" key="2">
    <source>
        <dbReference type="ARBA" id="ARBA00012921"/>
    </source>
</evidence>
<dbReference type="GO" id="GO:0005739">
    <property type="term" value="C:mitochondrion"/>
    <property type="evidence" value="ECO:0007669"/>
    <property type="project" value="TreeGrafter"/>
</dbReference>
<dbReference type="PRINTS" id="PR00149">
    <property type="entry name" value="FUMRATELYASE"/>
</dbReference>
<dbReference type="Pfam" id="PF00206">
    <property type="entry name" value="Lyase_1"/>
    <property type="match status" value="1"/>
</dbReference>
<reference evidence="7" key="1">
    <citation type="submission" date="2023-10" db="EMBL/GenBank/DDBJ databases">
        <authorList>
            <person name="Noh H."/>
        </authorList>
    </citation>
    <scope>NUCLEOTIDE SEQUENCE</scope>
    <source>
        <strain evidence="7">DUCC4014</strain>
    </source>
</reference>
<gene>
    <name evidence="7" type="primary">FUMR</name>
    <name evidence="7" type="ORF">LOC62_02G002523</name>
</gene>
<dbReference type="Gene3D" id="1.10.275.10">
    <property type="entry name" value="Fumarase/aspartase (N-terminal domain)"/>
    <property type="match status" value="1"/>
</dbReference>
<dbReference type="AlphaFoldDB" id="A0AAF0Y2N8"/>
<evidence type="ECO:0000313" key="7">
    <source>
        <dbReference type="EMBL" id="WOO78985.1"/>
    </source>
</evidence>
<name>A0AAF0Y2N8_9TREE</name>
<evidence type="ECO:0000313" key="8">
    <source>
        <dbReference type="Proteomes" id="UP000827549"/>
    </source>
</evidence>
<dbReference type="NCBIfam" id="TIGR00979">
    <property type="entry name" value="fumC_II"/>
    <property type="match status" value="1"/>
</dbReference>
<dbReference type="FunFam" id="1.10.40.30:FF:000002">
    <property type="entry name" value="Fumarate hydratase class II"/>
    <property type="match status" value="1"/>
</dbReference>
<dbReference type="FunFam" id="1.10.275.10:FF:000001">
    <property type="entry name" value="Fumarate hydratase, mitochondrial"/>
    <property type="match status" value="1"/>
</dbReference>
<dbReference type="Proteomes" id="UP000827549">
    <property type="component" value="Chromosome 2"/>
</dbReference>
<dbReference type="InterPro" id="IPR005677">
    <property type="entry name" value="Fum_hydII"/>
</dbReference>
<dbReference type="InterPro" id="IPR018951">
    <property type="entry name" value="Fumarase_C_C"/>
</dbReference>
<evidence type="ECO:0000256" key="3">
    <source>
        <dbReference type="ARBA" id="ARBA00023239"/>
    </source>
</evidence>
<dbReference type="GeneID" id="87805770"/>
<protein>
    <recommendedName>
        <fullName evidence="2">fumarate hydratase</fullName>
        <ecNumber evidence="2">4.2.1.2</ecNumber>
    </recommendedName>
</protein>
<dbReference type="PANTHER" id="PTHR11444">
    <property type="entry name" value="ASPARTATEAMMONIA/ARGININOSUCCINATE/ADENYLOSUCCINATE LYASE"/>
    <property type="match status" value="1"/>
</dbReference>
<dbReference type="HAMAP" id="MF_00743">
    <property type="entry name" value="FumaraseC"/>
    <property type="match status" value="1"/>
</dbReference>
<dbReference type="Gene3D" id="1.10.40.30">
    <property type="entry name" value="Fumarase/aspartase (C-terminal domain)"/>
    <property type="match status" value="1"/>
</dbReference>
<dbReference type="PROSITE" id="PS00163">
    <property type="entry name" value="FUMARATE_LYASES"/>
    <property type="match status" value="1"/>
</dbReference>
<dbReference type="Gene3D" id="1.20.200.10">
    <property type="entry name" value="Fumarase/aspartase (Central domain)"/>
    <property type="match status" value="1"/>
</dbReference>
<evidence type="ECO:0000256" key="1">
    <source>
        <dbReference type="ARBA" id="ARBA00009084"/>
    </source>
</evidence>
<evidence type="ECO:0000256" key="4">
    <source>
        <dbReference type="ARBA" id="ARBA00056821"/>
    </source>
</evidence>
<keyword evidence="3" id="KW-0456">Lyase</keyword>
<keyword evidence="8" id="KW-1185">Reference proteome</keyword>
<dbReference type="Pfam" id="PF10415">
    <property type="entry name" value="FumaraseC_C"/>
    <property type="match status" value="1"/>
</dbReference>
<feature type="domain" description="Fumarase C C-terminal" evidence="6">
    <location>
        <begin position="440"/>
        <end position="492"/>
    </location>
</feature>
<dbReference type="RefSeq" id="XP_062625017.1">
    <property type="nucleotide sequence ID" value="XM_062769033.1"/>
</dbReference>
<evidence type="ECO:0000259" key="6">
    <source>
        <dbReference type="Pfam" id="PF10415"/>
    </source>
</evidence>
<dbReference type="InterPro" id="IPR008948">
    <property type="entry name" value="L-Aspartase-like"/>
</dbReference>
<dbReference type="SUPFAM" id="SSF48557">
    <property type="entry name" value="L-aspartase-like"/>
    <property type="match status" value="1"/>
</dbReference>
<dbReference type="InterPro" id="IPR022761">
    <property type="entry name" value="Fumarate_lyase_N"/>
</dbReference>
<dbReference type="InterPro" id="IPR024083">
    <property type="entry name" value="Fumarase/histidase_N"/>
</dbReference>
<dbReference type="GO" id="GO:0004333">
    <property type="term" value="F:fumarate hydratase activity"/>
    <property type="evidence" value="ECO:0007669"/>
    <property type="project" value="UniProtKB-EC"/>
</dbReference>
<dbReference type="NCBIfam" id="NF008909">
    <property type="entry name" value="PRK12273.1"/>
    <property type="match status" value="1"/>
</dbReference>
<feature type="domain" description="Fumarate lyase N-terminal" evidence="5">
    <location>
        <begin position="44"/>
        <end position="374"/>
    </location>
</feature>
<evidence type="ECO:0000259" key="5">
    <source>
        <dbReference type="Pfam" id="PF00206"/>
    </source>
</evidence>
<comment type="function">
    <text evidence="4">Catalyzes the reversible stereospecific interconversion of fumarate to L-malate. In mitochondrion, catalyzes the hydration of fumarate to L-malate in the tricarboxylic acid (TCA) cycle to facilitate a transition step in the production of energy in the form of NADH. In cytoplasm and nucleus, involved in DNA repair in response to DNA damage: following DNA double-strand breaks (DSBs), translocates from the cytosol to the nucleus and promotes DNA repair by catalyzing the dehydration of L-malate to fumarate.</text>
</comment>